<evidence type="ECO:0000256" key="1">
    <source>
        <dbReference type="SAM" id="Phobius"/>
    </source>
</evidence>
<organism evidence="2 3">
    <name type="scientific">Stylophora pistillata</name>
    <name type="common">Smooth cauliflower coral</name>
    <dbReference type="NCBI Taxonomy" id="50429"/>
    <lineage>
        <taxon>Eukaryota</taxon>
        <taxon>Metazoa</taxon>
        <taxon>Cnidaria</taxon>
        <taxon>Anthozoa</taxon>
        <taxon>Hexacorallia</taxon>
        <taxon>Scleractinia</taxon>
        <taxon>Astrocoeniina</taxon>
        <taxon>Pocilloporidae</taxon>
        <taxon>Stylophora</taxon>
    </lineage>
</organism>
<dbReference type="GO" id="GO:0022857">
    <property type="term" value="F:transmembrane transporter activity"/>
    <property type="evidence" value="ECO:0007669"/>
    <property type="project" value="InterPro"/>
</dbReference>
<dbReference type="PANTHER" id="PTHR11360">
    <property type="entry name" value="MONOCARBOXYLATE TRANSPORTER"/>
    <property type="match status" value="1"/>
</dbReference>
<dbReference type="SUPFAM" id="SSF103473">
    <property type="entry name" value="MFS general substrate transporter"/>
    <property type="match status" value="1"/>
</dbReference>
<protein>
    <submittedName>
        <fullName evidence="2">Monocarboxylate transporter 10</fullName>
    </submittedName>
</protein>
<feature type="transmembrane region" description="Helical" evidence="1">
    <location>
        <begin position="689"/>
        <end position="707"/>
    </location>
</feature>
<dbReference type="InterPro" id="IPR036259">
    <property type="entry name" value="MFS_trans_sf"/>
</dbReference>
<dbReference type="Proteomes" id="UP000225706">
    <property type="component" value="Unassembled WGS sequence"/>
</dbReference>
<name>A0A2B4RIM8_STYPI</name>
<dbReference type="PANTHER" id="PTHR11360:SF251">
    <property type="entry name" value="MAJOR FACILITATOR SUPERFAMILY (MFS) PROFILE DOMAIN-CONTAINING PROTEIN"/>
    <property type="match status" value="1"/>
</dbReference>
<dbReference type="EMBL" id="LSMT01000564">
    <property type="protein sequence ID" value="PFX16217.1"/>
    <property type="molecule type" value="Genomic_DNA"/>
</dbReference>
<feature type="transmembrane region" description="Helical" evidence="1">
    <location>
        <begin position="661"/>
        <end position="680"/>
    </location>
</feature>
<dbReference type="InterPro" id="IPR011701">
    <property type="entry name" value="MFS"/>
</dbReference>
<keyword evidence="1" id="KW-0812">Transmembrane</keyword>
<dbReference type="Gene3D" id="1.20.1250.20">
    <property type="entry name" value="MFS general substrate transporter like domains"/>
    <property type="match status" value="1"/>
</dbReference>
<keyword evidence="1" id="KW-0472">Membrane</keyword>
<evidence type="ECO:0000313" key="3">
    <source>
        <dbReference type="Proteomes" id="UP000225706"/>
    </source>
</evidence>
<keyword evidence="3" id="KW-1185">Reference proteome</keyword>
<dbReference type="Pfam" id="PF07690">
    <property type="entry name" value="MFS_1"/>
    <property type="match status" value="1"/>
</dbReference>
<feature type="transmembrane region" description="Helical" evidence="1">
    <location>
        <begin position="749"/>
        <end position="767"/>
    </location>
</feature>
<gene>
    <name evidence="2" type="primary">Slc16a10</name>
    <name evidence="2" type="ORF">AWC38_SpisGene19523</name>
</gene>
<feature type="transmembrane region" description="Helical" evidence="1">
    <location>
        <begin position="713"/>
        <end position="737"/>
    </location>
</feature>
<accession>A0A2B4RIM8</accession>
<dbReference type="OrthoDB" id="5981300at2759"/>
<evidence type="ECO:0000313" key="2">
    <source>
        <dbReference type="EMBL" id="PFX16217.1"/>
    </source>
</evidence>
<proteinExistence type="predicted"/>
<dbReference type="InterPro" id="IPR050327">
    <property type="entry name" value="Proton-linked_MCT"/>
</dbReference>
<comment type="caution">
    <text evidence="2">The sequence shown here is derived from an EMBL/GenBank/DDBJ whole genome shotgun (WGS) entry which is preliminary data.</text>
</comment>
<dbReference type="AlphaFoldDB" id="A0A2B4RIM8"/>
<sequence length="829" mass="93804">MMKINNSISIKALSEKPGEQGVGLGMVQWIAPCASEKRDRKPYKKTNQTIPNTINLADQKIAQSLALDDRIEISASRDAFITLKDHKPDFTSNPSCRLINPSKSEIGIISKRILDNINNEVIKATKVNLWKTKANVIEWLHSIPYIAQHAFVTFDVCEFYPSISEQLLQKALNYASQFTSISPQDRHIIIHAKKSLLYHQNTPWVKKSTTDMFDVTMGSYDGAEKCELIGAYMLSLIAAKFKDRVGLYRGDGLAVCRATPKEIEKAKQEVSKIFKSNGLKITIEANKKAINFLDVTFDLANESYNPFMKPNNKLLYVHHPPALLKNIPENINKRLNSISSSKEVFDNASPPYQKALYESGYDYKLTHDPQPAQKRNKTRKRKVIWYNPPWNSNVKINLGRKFLNIVDRCFPKNHPLHKIFNRHTLRISYSCMPNVKTIIASHNKKLPPDYNQSQNSPQTLDKECNCRKKDQCPLEGKCLTSNVVYQATVTTETSTDSYMGLATNFKEQYSNHTASFRHQNKTHETELSKHIWTLKDINKPFNNQPNVKKWKLSDSVDSEFVEHDSDLHWCSHRVEIAHATLTSTPLPVESRLKVKKIKMDGPEDNSLFLPKENTKKHMRGCNDFKRISRYLEGCKKPDSPYAYFAEYCQERGIDANRASMMYFWNGIVTVSLRALTGFVCDRNKLYPRLIMQVAVFIAGATAALTTLTKSYNQLLACFVAYAVADGAIVSSMNILALGTLSTKQRSQGFGFFHFCIAIALAVGPPFGGFLADLSGSYSLTFYVTGAFHILAGCILFLSCYVTSPNVAQENSKKLSRQEQFLIVDVVTVL</sequence>
<feature type="transmembrane region" description="Helical" evidence="1">
    <location>
        <begin position="779"/>
        <end position="803"/>
    </location>
</feature>
<reference evidence="3" key="1">
    <citation type="journal article" date="2017" name="bioRxiv">
        <title>Comparative analysis of the genomes of Stylophora pistillata and Acropora digitifera provides evidence for extensive differences between species of corals.</title>
        <authorList>
            <person name="Voolstra C.R."/>
            <person name="Li Y."/>
            <person name="Liew Y.J."/>
            <person name="Baumgarten S."/>
            <person name="Zoccola D."/>
            <person name="Flot J.-F."/>
            <person name="Tambutte S."/>
            <person name="Allemand D."/>
            <person name="Aranda M."/>
        </authorList>
    </citation>
    <scope>NUCLEOTIDE SEQUENCE [LARGE SCALE GENOMIC DNA]</scope>
</reference>
<keyword evidence="1" id="KW-1133">Transmembrane helix</keyword>